<dbReference type="KEGG" id="xal:XALC_1800"/>
<dbReference type="RefSeq" id="WP_012916294.1">
    <property type="nucleotide sequence ID" value="NC_013722.1"/>
</dbReference>
<proteinExistence type="predicted"/>
<dbReference type="AlphaFoldDB" id="D2UDZ1"/>
<feature type="compositionally biased region" description="Polar residues" evidence="1">
    <location>
        <begin position="565"/>
        <end position="577"/>
    </location>
</feature>
<evidence type="ECO:0000259" key="2">
    <source>
        <dbReference type="SMART" id="SM00382"/>
    </source>
</evidence>
<dbReference type="Pfam" id="PF13481">
    <property type="entry name" value="AAA_25"/>
    <property type="match status" value="1"/>
</dbReference>
<protein>
    <recommendedName>
        <fullName evidence="2">AAA+ ATPase domain-containing protein</fullName>
    </recommendedName>
</protein>
<reference evidence="3 4" key="1">
    <citation type="journal article" date="2009" name="BMC Genomics">
        <title>The complete genome sequence of Xanthomonas albilineans provides new insights into the reductive genome evolution of the xylem-limited Xanthomonadaceae.</title>
        <authorList>
            <person name="Pieretti I."/>
            <person name="Royer M."/>
            <person name="Barbe V."/>
            <person name="Carrere S."/>
            <person name="Koebnik R."/>
            <person name="Cociancich S."/>
            <person name="Couloux A."/>
            <person name="Darrasse A."/>
            <person name="Gouzy J."/>
            <person name="Jacques M.A."/>
            <person name="Lauber E."/>
            <person name="Manceau C."/>
            <person name="Mangenot S."/>
            <person name="Poussier S."/>
            <person name="Segurens B."/>
            <person name="Szurek B."/>
            <person name="Verdier V."/>
            <person name="Arlat M."/>
            <person name="Rott P."/>
        </authorList>
    </citation>
    <scope>NUCLEOTIDE SEQUENCE [LARGE SCALE GENOMIC DNA]</scope>
    <source>
        <strain evidence="4">GPE PC73 / CFBP 7063</strain>
    </source>
</reference>
<accession>D2UDZ1</accession>
<evidence type="ECO:0000313" key="4">
    <source>
        <dbReference type="Proteomes" id="UP000001890"/>
    </source>
</evidence>
<dbReference type="STRING" id="380358.XALC_1800"/>
<dbReference type="OrthoDB" id="8905164at2"/>
<dbReference type="Gene3D" id="3.40.50.300">
    <property type="entry name" value="P-loop containing nucleotide triphosphate hydrolases"/>
    <property type="match status" value="1"/>
</dbReference>
<dbReference type="SUPFAM" id="SSF52540">
    <property type="entry name" value="P-loop containing nucleoside triphosphate hydrolases"/>
    <property type="match status" value="1"/>
</dbReference>
<keyword evidence="4" id="KW-1185">Reference proteome</keyword>
<dbReference type="eggNOG" id="COG3598">
    <property type="taxonomic scope" value="Bacteria"/>
</dbReference>
<dbReference type="EMBL" id="FP565176">
    <property type="protein sequence ID" value="CBA16294.1"/>
    <property type="molecule type" value="Genomic_DNA"/>
</dbReference>
<gene>
    <name evidence="3" type="ordered locus">XALc_1800</name>
</gene>
<dbReference type="SMART" id="SM00382">
    <property type="entry name" value="AAA"/>
    <property type="match status" value="1"/>
</dbReference>
<dbReference type="InterPro" id="IPR027417">
    <property type="entry name" value="P-loop_NTPase"/>
</dbReference>
<dbReference type="eggNOG" id="COG0358">
    <property type="taxonomic scope" value="Bacteria"/>
</dbReference>
<feature type="domain" description="AAA+ ATPase" evidence="2">
    <location>
        <begin position="243"/>
        <end position="424"/>
    </location>
</feature>
<sequence length="592" mass="63658">MNAIPVETPHAAARRILGHFLAEGYLPTGLHEYRDAQGNPVFWRARCKHPDGRKEIRPFRWNGTRYVPGEPPAPPEGKVLYQLPELLAANVEAIVYVAEGEACADALTALGLLATTSGSSSSAGGTDWTPLRGRRVRLWPDNDAPGRKYVVDVAERLCALGCTVEVIDIAAIVPPLPDKGDCVDWLSVNLEADAVAIGSLPLLQTTLDAACADTCHRSHVELIRGNRLIPEPVNWLWNGWLAAGKLHILGGQPGTGKTTIAMAMAATVTRGDSWPDHSPSRRGNVVIWSGEDDARDTLAPRLLAMGADMGRVYFVQGVREKGERRAFDPAIDSDVLQAELDNIGDVVLLVIDPIVSAVAGDSHKNAEVRRGLQPLVDLAQNQRCALLGITHFTKGTAGREPVERITGSLAFGALARLVMVTAITQARDGEAAKRFLARAKSNIGPDGGGYVYDLQQLELHDFQGVIASSVRWGAALEGTARELLDDAERQDDGQGQDAVGFLRELLRDGMQSAKDVYREAGEAGFSVDAMKRAKRKIGAVAVKRGGHFGGSRQEWTWQLPADNCTEGSEGSAQNNAPPSTPSGDEALPSWNQ</sequence>
<evidence type="ECO:0000256" key="1">
    <source>
        <dbReference type="SAM" id="MobiDB-lite"/>
    </source>
</evidence>
<dbReference type="GeneID" id="57877110"/>
<dbReference type="InterPro" id="IPR003593">
    <property type="entry name" value="AAA+_ATPase"/>
</dbReference>
<feature type="region of interest" description="Disordered" evidence="1">
    <location>
        <begin position="550"/>
        <end position="592"/>
    </location>
</feature>
<evidence type="ECO:0000313" key="3">
    <source>
        <dbReference type="EMBL" id="CBA16294.1"/>
    </source>
</evidence>
<dbReference type="Proteomes" id="UP000001890">
    <property type="component" value="Chromosome"/>
</dbReference>
<organism evidence="3 4">
    <name type="scientific">Xanthomonas albilineans (strain GPE PC73 / CFBP 7063)</name>
    <dbReference type="NCBI Taxonomy" id="380358"/>
    <lineage>
        <taxon>Bacteria</taxon>
        <taxon>Pseudomonadati</taxon>
        <taxon>Pseudomonadota</taxon>
        <taxon>Gammaproteobacteria</taxon>
        <taxon>Lysobacterales</taxon>
        <taxon>Lysobacteraceae</taxon>
        <taxon>Xanthomonas</taxon>
    </lineage>
</organism>
<dbReference type="Gene3D" id="3.40.1360.10">
    <property type="match status" value="1"/>
</dbReference>
<name>D2UDZ1_XANAP</name>